<dbReference type="Proteomes" id="UP000006591">
    <property type="component" value="Chromosome 11"/>
</dbReference>
<protein>
    <submittedName>
        <fullName evidence="2">Uncharacterized protein</fullName>
    </submittedName>
</protein>
<dbReference type="Gramene" id="ONIVA11G20380.1">
    <property type="protein sequence ID" value="ONIVA11G20380.1"/>
    <property type="gene ID" value="ONIVA11G20380"/>
</dbReference>
<dbReference type="HOGENOM" id="CLU_1322756_0_0_1"/>
<keyword evidence="3" id="KW-1185">Reference proteome</keyword>
<sequence>MASLSSGQSCCSDNASDVAAVATTTCLNSTSSHTFFSLSMPYLSAATSRYCAITAAASSPSSSISGSSSTKCRNAANASASMSSTRTMALAARSRMEPNSSARNTGDRAARMHRCAANASPSTLNLTSAAASEARRSPRWRCRRGGGTAGTVTAAASSTSTRMSGTLKVRSHRTAKESPPPPPSSRCPESSRSTLLMKLLMAQRSCPS</sequence>
<reference evidence="2" key="2">
    <citation type="submission" date="2018-04" db="EMBL/GenBank/DDBJ databases">
        <title>OnivRS2 (Oryza nivara Reference Sequence Version 2).</title>
        <authorList>
            <person name="Zhang J."/>
            <person name="Kudrna D."/>
            <person name="Lee S."/>
            <person name="Talag J."/>
            <person name="Rajasekar S."/>
            <person name="Welchert J."/>
            <person name="Hsing Y.-I."/>
            <person name="Wing R.A."/>
        </authorList>
    </citation>
    <scope>NUCLEOTIDE SEQUENCE [LARGE SCALE GENOMIC DNA]</scope>
    <source>
        <strain evidence="2">SL10</strain>
    </source>
</reference>
<organism evidence="2">
    <name type="scientific">Oryza nivara</name>
    <name type="common">Indian wild rice</name>
    <name type="synonym">Oryza sativa f. spontanea</name>
    <dbReference type="NCBI Taxonomy" id="4536"/>
    <lineage>
        <taxon>Eukaryota</taxon>
        <taxon>Viridiplantae</taxon>
        <taxon>Streptophyta</taxon>
        <taxon>Embryophyta</taxon>
        <taxon>Tracheophyta</taxon>
        <taxon>Spermatophyta</taxon>
        <taxon>Magnoliopsida</taxon>
        <taxon>Liliopsida</taxon>
        <taxon>Poales</taxon>
        <taxon>Poaceae</taxon>
        <taxon>BOP clade</taxon>
        <taxon>Oryzoideae</taxon>
        <taxon>Oryzeae</taxon>
        <taxon>Oryzinae</taxon>
        <taxon>Oryza</taxon>
    </lineage>
</organism>
<evidence type="ECO:0000313" key="3">
    <source>
        <dbReference type="Proteomes" id="UP000006591"/>
    </source>
</evidence>
<evidence type="ECO:0000313" key="2">
    <source>
        <dbReference type="EnsemblPlants" id="ONIVA11G20380.1"/>
    </source>
</evidence>
<dbReference type="AlphaFoldDB" id="A0A0E0J4J3"/>
<evidence type="ECO:0000256" key="1">
    <source>
        <dbReference type="SAM" id="MobiDB-lite"/>
    </source>
</evidence>
<name>A0A0E0J4J3_ORYNI</name>
<reference evidence="2" key="1">
    <citation type="submission" date="2015-04" db="UniProtKB">
        <authorList>
            <consortium name="EnsemblPlants"/>
        </authorList>
    </citation>
    <scope>IDENTIFICATION</scope>
    <source>
        <strain evidence="2">SL10</strain>
    </source>
</reference>
<dbReference type="EnsemblPlants" id="ONIVA11G20380.1">
    <property type="protein sequence ID" value="ONIVA11G20380.1"/>
    <property type="gene ID" value="ONIVA11G20380"/>
</dbReference>
<feature type="region of interest" description="Disordered" evidence="1">
    <location>
        <begin position="126"/>
        <end position="192"/>
    </location>
</feature>
<accession>A0A0E0J4J3</accession>
<feature type="compositionally biased region" description="Low complexity" evidence="1">
    <location>
        <begin position="150"/>
        <end position="166"/>
    </location>
</feature>
<proteinExistence type="predicted"/>